<accession>A0A5R8WPD1</accession>
<name>A0A5R8WPD1_9BACT</name>
<reference evidence="1 2" key="1">
    <citation type="submission" date="2019-05" db="EMBL/GenBank/DDBJ databases">
        <title>Hymenobacter edaphi sp. nov., isolated from abandoned arsenic-contaminated farmland soil.</title>
        <authorList>
            <person name="Nie L."/>
        </authorList>
    </citation>
    <scope>NUCLEOTIDE SEQUENCE [LARGE SCALE GENOMIC DNA]</scope>
    <source>
        <strain evidence="1 2">1-3-3-8</strain>
    </source>
</reference>
<keyword evidence="2" id="KW-1185">Reference proteome</keyword>
<dbReference type="RefSeq" id="WP_138078988.1">
    <property type="nucleotide sequence ID" value="NZ_VAJM01000006.1"/>
</dbReference>
<evidence type="ECO:0000313" key="1">
    <source>
        <dbReference type="EMBL" id="TLM91915.1"/>
    </source>
</evidence>
<protein>
    <submittedName>
        <fullName evidence="1">Uncharacterized protein</fullName>
    </submittedName>
</protein>
<proteinExistence type="predicted"/>
<comment type="caution">
    <text evidence="1">The sequence shown here is derived from an EMBL/GenBank/DDBJ whole genome shotgun (WGS) entry which is preliminary data.</text>
</comment>
<organism evidence="1 2">
    <name type="scientific">Hymenobacter jeollabukensis</name>
    <dbReference type="NCBI Taxonomy" id="2025313"/>
    <lineage>
        <taxon>Bacteria</taxon>
        <taxon>Pseudomonadati</taxon>
        <taxon>Bacteroidota</taxon>
        <taxon>Cytophagia</taxon>
        <taxon>Cytophagales</taxon>
        <taxon>Hymenobacteraceae</taxon>
        <taxon>Hymenobacter</taxon>
    </lineage>
</organism>
<gene>
    <name evidence="1" type="ORF">FDY95_15300</name>
</gene>
<dbReference type="OrthoDB" id="880927at2"/>
<dbReference type="EMBL" id="VAJM01000006">
    <property type="protein sequence ID" value="TLM91915.1"/>
    <property type="molecule type" value="Genomic_DNA"/>
</dbReference>
<dbReference type="AlphaFoldDB" id="A0A5R8WPD1"/>
<evidence type="ECO:0000313" key="2">
    <source>
        <dbReference type="Proteomes" id="UP000305517"/>
    </source>
</evidence>
<dbReference type="Proteomes" id="UP000305517">
    <property type="component" value="Unassembled WGS sequence"/>
</dbReference>
<sequence>MARVTRNSLLQGISGKIGGIVVRQVGGQTIVSAAEAKEERAPRSARQQAHLDRFFAAQCYARAQMQDPAAKALYATGVDSRRQSPYHVAIADFMHAPQIISVDTSAYQGQGGDIIRVAATDDFTVASVLLRLETATGELLEEGPALPLASGFDWHYTTRSTGARAAVLHVQASDRPGNVAEQTIRL</sequence>